<keyword evidence="3" id="KW-1185">Reference proteome</keyword>
<proteinExistence type="predicted"/>
<feature type="compositionally biased region" description="Basic and acidic residues" evidence="1">
    <location>
        <begin position="131"/>
        <end position="140"/>
    </location>
</feature>
<protein>
    <submittedName>
        <fullName evidence="2">Uncharacterized protein</fullName>
    </submittedName>
</protein>
<evidence type="ECO:0000313" key="3">
    <source>
        <dbReference type="Proteomes" id="UP000479000"/>
    </source>
</evidence>
<sequence length="484" mass="54919">MDEEQNMQHILLRCRHTTSMLHPICMKHSSPRKNPAKKPEHDLSDSENSSRSAPPSKSSSPSSSKNNSPSKSSTSSRGSHSSPKAKHDSRSSKKEPKRTFSRIKTFSEKSKRKRIQPPSSGSESNSSRSSSSDRSRLGDRKTKKRRKLKRDRRSPVIFYGRHRNVLPDRREQRGREENVQNHAAGVCRVRRGSHAQEHEHGPLRALVQHQREVPAPPHGYATAEQSSRTDVPAELRHAEHVLVEDRVHQEFLRQEAEEFIAEVRRFRAGTARPGQADYEAVCHAAPQTGRPQGPAQEDERCPESAHGERAEDQVRRLPGGAPRNSEEPEPRQSGEFHVQFYAVEETLQPSAYSSLQLQALESFCMVYRIIGKLASLTDSQVITLCFFFIERRLTRQIDDISSRKFIIKVRCTSEDNGAQIGESAFGSDSGLPIRFGRKTPVCCQMVSWKSRILQIRTPGEPVHGRIPSTRTRRRCMSRHYQPLD</sequence>
<feature type="compositionally biased region" description="Basic residues" evidence="1">
    <location>
        <begin position="141"/>
        <end position="152"/>
    </location>
</feature>
<evidence type="ECO:0000313" key="2">
    <source>
        <dbReference type="EMBL" id="CAB0011743.1"/>
    </source>
</evidence>
<dbReference type="EMBL" id="CADCXU010024264">
    <property type="protein sequence ID" value="CAB0011743.1"/>
    <property type="molecule type" value="Genomic_DNA"/>
</dbReference>
<feature type="compositionally biased region" description="Basic and acidic residues" evidence="1">
    <location>
        <begin position="165"/>
        <end position="179"/>
    </location>
</feature>
<evidence type="ECO:0000256" key="1">
    <source>
        <dbReference type="SAM" id="MobiDB-lite"/>
    </source>
</evidence>
<feature type="region of interest" description="Disordered" evidence="1">
    <location>
        <begin position="285"/>
        <end position="332"/>
    </location>
</feature>
<dbReference type="AlphaFoldDB" id="A0A6H5H675"/>
<feature type="compositionally biased region" description="Basic and acidic residues" evidence="1">
    <location>
        <begin position="85"/>
        <end position="98"/>
    </location>
</feature>
<feature type="compositionally biased region" description="Low complexity" evidence="1">
    <location>
        <begin position="46"/>
        <end position="82"/>
    </location>
</feature>
<gene>
    <name evidence="2" type="ORF">NTEN_LOCUS16640</name>
</gene>
<feature type="region of interest" description="Disordered" evidence="1">
    <location>
        <begin position="23"/>
        <end position="182"/>
    </location>
</feature>
<accession>A0A6H5H675</accession>
<reference evidence="2 3" key="1">
    <citation type="submission" date="2020-02" db="EMBL/GenBank/DDBJ databases">
        <authorList>
            <person name="Ferguson B K."/>
        </authorList>
    </citation>
    <scope>NUCLEOTIDE SEQUENCE [LARGE SCALE GENOMIC DNA]</scope>
</reference>
<feature type="compositionally biased region" description="Low complexity" evidence="1">
    <location>
        <begin position="119"/>
        <end position="130"/>
    </location>
</feature>
<feature type="compositionally biased region" description="Basic and acidic residues" evidence="1">
    <location>
        <begin position="297"/>
        <end position="315"/>
    </location>
</feature>
<organism evidence="2 3">
    <name type="scientific">Nesidiocoris tenuis</name>
    <dbReference type="NCBI Taxonomy" id="355587"/>
    <lineage>
        <taxon>Eukaryota</taxon>
        <taxon>Metazoa</taxon>
        <taxon>Ecdysozoa</taxon>
        <taxon>Arthropoda</taxon>
        <taxon>Hexapoda</taxon>
        <taxon>Insecta</taxon>
        <taxon>Pterygota</taxon>
        <taxon>Neoptera</taxon>
        <taxon>Paraneoptera</taxon>
        <taxon>Hemiptera</taxon>
        <taxon>Heteroptera</taxon>
        <taxon>Panheteroptera</taxon>
        <taxon>Cimicomorpha</taxon>
        <taxon>Miridae</taxon>
        <taxon>Dicyphina</taxon>
        <taxon>Nesidiocoris</taxon>
    </lineage>
</organism>
<dbReference type="Proteomes" id="UP000479000">
    <property type="component" value="Unassembled WGS sequence"/>
</dbReference>
<name>A0A6H5H675_9HEMI</name>